<reference evidence="1 2" key="1">
    <citation type="journal article" date="2015" name="Biotechnol. Biofuels">
        <title>Enhanced degradation of softwood versus hardwood by the white-rot fungus Pycnoporus coccineus.</title>
        <authorList>
            <person name="Couturier M."/>
            <person name="Navarro D."/>
            <person name="Chevret D."/>
            <person name="Henrissat B."/>
            <person name="Piumi F."/>
            <person name="Ruiz-Duenas F.J."/>
            <person name="Martinez A.T."/>
            <person name="Grigoriev I.V."/>
            <person name="Riley R."/>
            <person name="Lipzen A."/>
            <person name="Berrin J.G."/>
            <person name="Master E.R."/>
            <person name="Rosso M.N."/>
        </authorList>
    </citation>
    <scope>NUCLEOTIDE SEQUENCE [LARGE SCALE GENOMIC DNA]</scope>
    <source>
        <strain evidence="1 2">BRFM310</strain>
    </source>
</reference>
<evidence type="ECO:0000313" key="2">
    <source>
        <dbReference type="Proteomes" id="UP000193067"/>
    </source>
</evidence>
<dbReference type="Proteomes" id="UP000193067">
    <property type="component" value="Unassembled WGS sequence"/>
</dbReference>
<dbReference type="AlphaFoldDB" id="A0A1Y2J0A3"/>
<protein>
    <submittedName>
        <fullName evidence="1">Uncharacterized protein</fullName>
    </submittedName>
</protein>
<accession>A0A1Y2J0A3</accession>
<name>A0A1Y2J0A3_TRAC3</name>
<sequence>MSADTLTWTSTRCALSVISTEFVFYLCCWVAISAHGGDIACGVRKLRDVWLRLLRRQ</sequence>
<dbReference type="EMBL" id="KZ084089">
    <property type="protein sequence ID" value="OSD06829.1"/>
    <property type="molecule type" value="Genomic_DNA"/>
</dbReference>
<evidence type="ECO:0000313" key="1">
    <source>
        <dbReference type="EMBL" id="OSD06829.1"/>
    </source>
</evidence>
<gene>
    <name evidence="1" type="ORF">PYCCODRAFT_1431018</name>
</gene>
<proteinExistence type="predicted"/>
<organism evidence="1 2">
    <name type="scientific">Trametes coccinea (strain BRFM310)</name>
    <name type="common">Pycnoporus coccineus</name>
    <dbReference type="NCBI Taxonomy" id="1353009"/>
    <lineage>
        <taxon>Eukaryota</taxon>
        <taxon>Fungi</taxon>
        <taxon>Dikarya</taxon>
        <taxon>Basidiomycota</taxon>
        <taxon>Agaricomycotina</taxon>
        <taxon>Agaricomycetes</taxon>
        <taxon>Polyporales</taxon>
        <taxon>Polyporaceae</taxon>
        <taxon>Trametes</taxon>
    </lineage>
</organism>
<keyword evidence="2" id="KW-1185">Reference proteome</keyword>